<dbReference type="Pfam" id="PF03720">
    <property type="entry name" value="UDPG_MGDP_dh_C"/>
    <property type="match status" value="1"/>
</dbReference>
<dbReference type="InterPro" id="IPR014026">
    <property type="entry name" value="UDP-Glc/GDP-Man_DH_dimer"/>
</dbReference>
<evidence type="ECO:0000313" key="5">
    <source>
        <dbReference type="EMBL" id="OTN94423.1"/>
    </source>
</evidence>
<dbReference type="SUPFAM" id="SSF52413">
    <property type="entry name" value="UDP-glucose/GDP-mannose dehydrogenase C-terminal domain"/>
    <property type="match status" value="1"/>
</dbReference>
<dbReference type="NCBIfam" id="TIGR03026">
    <property type="entry name" value="NDP-sugDHase"/>
    <property type="match status" value="1"/>
</dbReference>
<dbReference type="Pfam" id="PF03721">
    <property type="entry name" value="UDPG_MGDP_dh_N"/>
    <property type="match status" value="1"/>
</dbReference>
<dbReference type="SUPFAM" id="SSF48179">
    <property type="entry name" value="6-phosphogluconate dehydrogenase C-terminal domain-like"/>
    <property type="match status" value="1"/>
</dbReference>
<dbReference type="PIRSF" id="PIRSF500136">
    <property type="entry name" value="UDP_ManNAc_DH"/>
    <property type="match status" value="1"/>
</dbReference>
<dbReference type="Pfam" id="PF00984">
    <property type="entry name" value="UDPG_MGDP_dh"/>
    <property type="match status" value="1"/>
</dbReference>
<dbReference type="GO" id="GO:0000271">
    <property type="term" value="P:polysaccharide biosynthetic process"/>
    <property type="evidence" value="ECO:0007669"/>
    <property type="project" value="InterPro"/>
</dbReference>
<evidence type="ECO:0000259" key="4">
    <source>
        <dbReference type="SMART" id="SM00984"/>
    </source>
</evidence>
<dbReference type="InterPro" id="IPR036220">
    <property type="entry name" value="UDP-Glc/GDP-Man_DH_C_sf"/>
</dbReference>
<organism evidence="5 6">
    <name type="scientific">Enterococcus faecium</name>
    <name type="common">Streptococcus faecium</name>
    <dbReference type="NCBI Taxonomy" id="1352"/>
    <lineage>
        <taxon>Bacteria</taxon>
        <taxon>Bacillati</taxon>
        <taxon>Bacillota</taxon>
        <taxon>Bacilli</taxon>
        <taxon>Lactobacillales</taxon>
        <taxon>Enterococcaceae</taxon>
        <taxon>Enterococcus</taxon>
    </lineage>
</organism>
<dbReference type="InterPro" id="IPR017476">
    <property type="entry name" value="UDP-Glc/GDP-Man"/>
</dbReference>
<dbReference type="Gene3D" id="3.40.50.720">
    <property type="entry name" value="NAD(P)-binding Rossmann-like Domain"/>
    <property type="match status" value="2"/>
</dbReference>
<evidence type="ECO:0000256" key="1">
    <source>
        <dbReference type="ARBA" id="ARBA00023002"/>
    </source>
</evidence>
<evidence type="ECO:0000313" key="6">
    <source>
        <dbReference type="Proteomes" id="UP000194737"/>
    </source>
</evidence>
<keyword evidence="1" id="KW-0560">Oxidoreductase</keyword>
<proteinExistence type="inferred from homology"/>
<evidence type="ECO:0000256" key="2">
    <source>
        <dbReference type="ARBA" id="ARBA00023027"/>
    </source>
</evidence>
<dbReference type="GO" id="GO:0016616">
    <property type="term" value="F:oxidoreductase activity, acting on the CH-OH group of donors, NAD or NADP as acceptor"/>
    <property type="evidence" value="ECO:0007669"/>
    <property type="project" value="InterPro"/>
</dbReference>
<dbReference type="RefSeq" id="WP_086325171.1">
    <property type="nucleotide sequence ID" value="NZ_JBNBYO010000021.1"/>
</dbReference>
<dbReference type="GO" id="GO:0051287">
    <property type="term" value="F:NAD binding"/>
    <property type="evidence" value="ECO:0007669"/>
    <property type="project" value="InterPro"/>
</dbReference>
<feature type="domain" description="UDP-glucose/GDP-mannose dehydrogenase C-terminal" evidence="4">
    <location>
        <begin position="329"/>
        <end position="425"/>
    </location>
</feature>
<sequence length="440" mass="50201">MNLENIKNKIENRTLNIGIIGLGYVGLPLAMEFLDKNYKVFGYDISEEKINNIKHGRIDYTDVDNDKLSTALLKNFKISSKKQILREIDIAIICVPTPLTNSFEPDISYITEAMDTLLSLKLENLIIVLESTTYPGTTREILLHNCLNQNYILDKNLLVAYSPERVDPGNLKFQINNTPKIVGGISQKSTYIVEMIYNTIIEDVIPVSTPEVAEMSKLLENTFRSVNIAFVNEMMKLSESLNIDIWETLDASGTKPFGFMKFLPGPGIGGHCIPLDPMYLYWKGKINNNFSKFIELSHQINCKMPEYVVDNIIKFLNINKKSINGSKILLVGMSYKENISDLRESPSIDIYELLKKYNANVDYCDPLISEFNDSHNNTIRSISLNYDLFNHYDIVVLLSVHEIFDKKLIIKNSNYILDTKNAMKEFNNNNVIKKLGFVNS</sequence>
<dbReference type="AlphaFoldDB" id="A0AB73NHF2"/>
<protein>
    <recommendedName>
        <fullName evidence="4">UDP-glucose/GDP-mannose dehydrogenase C-terminal domain-containing protein</fullName>
    </recommendedName>
</protein>
<dbReference type="SUPFAM" id="SSF51735">
    <property type="entry name" value="NAD(P)-binding Rossmann-fold domains"/>
    <property type="match status" value="1"/>
</dbReference>
<dbReference type="SMART" id="SM00984">
    <property type="entry name" value="UDPG_MGDP_dh_C"/>
    <property type="match status" value="1"/>
</dbReference>
<dbReference type="InterPro" id="IPR028359">
    <property type="entry name" value="UDP_ManNAc/GlcNAc_DH"/>
</dbReference>
<dbReference type="PIRSF" id="PIRSF000124">
    <property type="entry name" value="UDPglc_GDPman_dh"/>
    <property type="match status" value="1"/>
</dbReference>
<dbReference type="InterPro" id="IPR036291">
    <property type="entry name" value="NAD(P)-bd_dom_sf"/>
</dbReference>
<dbReference type="InterPro" id="IPR014027">
    <property type="entry name" value="UDP-Glc/GDP-Man_DH_C"/>
</dbReference>
<dbReference type="InterPro" id="IPR001732">
    <property type="entry name" value="UDP-Glc/GDP-Man_DH_N"/>
</dbReference>
<comment type="similarity">
    <text evidence="3">Belongs to the UDP-glucose/GDP-mannose dehydrogenase family.</text>
</comment>
<dbReference type="Proteomes" id="UP000194737">
    <property type="component" value="Unassembled WGS sequence"/>
</dbReference>
<dbReference type="PANTHER" id="PTHR43491:SF1">
    <property type="entry name" value="UDP-N-ACETYL-D-MANNOSAMINE DEHYDROGENASE"/>
    <property type="match status" value="1"/>
</dbReference>
<comment type="caution">
    <text evidence="5">The sequence shown here is derived from an EMBL/GenBank/DDBJ whole genome shotgun (WGS) entry which is preliminary data.</text>
</comment>
<gene>
    <name evidence="5" type="ORF">A5804_002733</name>
</gene>
<evidence type="ECO:0000256" key="3">
    <source>
        <dbReference type="PIRNR" id="PIRNR000124"/>
    </source>
</evidence>
<name>A0AB73NHF2_ENTFC</name>
<reference evidence="5 6" key="1">
    <citation type="submission" date="2017-05" db="EMBL/GenBank/DDBJ databases">
        <title>The Genome Sequence of Enterococcus faecium 6F2_DIV0138.</title>
        <authorList>
            <consortium name="The Broad Institute Genomics Platform"/>
            <consortium name="The Broad Institute Genomic Center for Infectious Diseases"/>
            <person name="Earl A."/>
            <person name="Manson A."/>
            <person name="Schwartman J."/>
            <person name="Gilmore M."/>
            <person name="Abouelleil A."/>
            <person name="Cao P."/>
            <person name="Chapman S."/>
            <person name="Cusick C."/>
            <person name="Shea T."/>
            <person name="Young S."/>
            <person name="Neafsey D."/>
            <person name="Nusbaum C."/>
            <person name="Birren B."/>
        </authorList>
    </citation>
    <scope>NUCLEOTIDE SEQUENCE [LARGE SCALE GENOMIC DNA]</scope>
    <source>
        <strain evidence="5 6">6F2_DIV0138</strain>
    </source>
</reference>
<dbReference type="PANTHER" id="PTHR43491">
    <property type="entry name" value="UDP-N-ACETYL-D-MANNOSAMINE DEHYDROGENASE"/>
    <property type="match status" value="1"/>
</dbReference>
<keyword evidence="2" id="KW-0520">NAD</keyword>
<dbReference type="InterPro" id="IPR008927">
    <property type="entry name" value="6-PGluconate_DH-like_C_sf"/>
</dbReference>
<accession>A0AB73NHF2</accession>
<dbReference type="EMBL" id="NGLB01000003">
    <property type="protein sequence ID" value="OTN94423.1"/>
    <property type="molecule type" value="Genomic_DNA"/>
</dbReference>
<dbReference type="GO" id="GO:0016628">
    <property type="term" value="F:oxidoreductase activity, acting on the CH-CH group of donors, NAD or NADP as acceptor"/>
    <property type="evidence" value="ECO:0007669"/>
    <property type="project" value="InterPro"/>
</dbReference>